<dbReference type="AlphaFoldDB" id="A0A5J6QJ34"/>
<dbReference type="RefSeq" id="WP_151133122.1">
    <property type="nucleotide sequence ID" value="NZ_CP043311.1"/>
</dbReference>
<dbReference type="Gene3D" id="3.40.50.1000">
    <property type="entry name" value="HAD superfamily/HAD-like"/>
    <property type="match status" value="1"/>
</dbReference>
<gene>
    <name evidence="1" type="ORF">FXN65_10420</name>
</gene>
<evidence type="ECO:0000313" key="2">
    <source>
        <dbReference type="Proteomes" id="UP000327179"/>
    </source>
</evidence>
<sequence>MPRSQPPAFTAILFGLSGCLVDFGARTLPLALSRLLPDLSATRLAEAAALPPRAALDYALGSPAGEEMLQAFQQQLLDAAGEHAEAVTDLEELGNLMGGAQVPCAWLDELPASASWRLATPLPAWLGGSEINGARPWPAPDSCWQALAGLGVSRLEGCVLISANPRLLQAGLNAGLWTIGLAASGPLCGLAPADWRALEGSERDRLRAAATLKLYRLGAHSVIDHLGELAPCLADLAYRCEKGERP</sequence>
<reference evidence="1 2" key="1">
    <citation type="submission" date="2019-08" db="EMBL/GenBank/DDBJ databases">
        <title>Whole-genome Sequencing of e-waste polymer degrading bacterium Pseudomonas sp. strain PE08.</title>
        <authorList>
            <person name="Kirdat K."/>
            <person name="Debbarma P."/>
            <person name="Narawade N."/>
            <person name="Suyal D."/>
            <person name="Thorat V."/>
            <person name="Shouche Y."/>
            <person name="Goel R."/>
            <person name="Yadav A."/>
        </authorList>
    </citation>
    <scope>NUCLEOTIDE SEQUENCE [LARGE SCALE GENOMIC DNA]</scope>
    <source>
        <strain evidence="1 2">PE08</strain>
    </source>
</reference>
<proteinExistence type="predicted"/>
<keyword evidence="2" id="KW-1185">Reference proteome</keyword>
<dbReference type="PROSITE" id="PS51257">
    <property type="entry name" value="PROKAR_LIPOPROTEIN"/>
    <property type="match status" value="1"/>
</dbReference>
<name>A0A5J6QJ34_9GAMM</name>
<evidence type="ECO:0000313" key="1">
    <source>
        <dbReference type="EMBL" id="QEY62467.1"/>
    </source>
</evidence>
<organism evidence="1 2">
    <name type="scientific">Metapseudomonas lalkuanensis</name>
    <dbReference type="NCBI Taxonomy" id="2604832"/>
    <lineage>
        <taxon>Bacteria</taxon>
        <taxon>Pseudomonadati</taxon>
        <taxon>Pseudomonadota</taxon>
        <taxon>Gammaproteobacteria</taxon>
        <taxon>Pseudomonadales</taxon>
        <taxon>Pseudomonadaceae</taxon>
        <taxon>Metapseudomonas</taxon>
    </lineage>
</organism>
<dbReference type="Proteomes" id="UP000327179">
    <property type="component" value="Chromosome"/>
</dbReference>
<dbReference type="KEGG" id="plal:FXN65_10420"/>
<protein>
    <submittedName>
        <fullName evidence="1">HAD family phosphatase</fullName>
    </submittedName>
</protein>
<dbReference type="InterPro" id="IPR036412">
    <property type="entry name" value="HAD-like_sf"/>
</dbReference>
<dbReference type="EMBL" id="CP043311">
    <property type="protein sequence ID" value="QEY62467.1"/>
    <property type="molecule type" value="Genomic_DNA"/>
</dbReference>
<dbReference type="SUPFAM" id="SSF56784">
    <property type="entry name" value="HAD-like"/>
    <property type="match status" value="1"/>
</dbReference>
<accession>A0A5J6QJ34</accession>
<dbReference type="InterPro" id="IPR023214">
    <property type="entry name" value="HAD_sf"/>
</dbReference>